<evidence type="ECO:0000256" key="2">
    <source>
        <dbReference type="ARBA" id="ARBA00023043"/>
    </source>
</evidence>
<reference evidence="5" key="1">
    <citation type="journal article" date="2000" name="FASEB J.">
        <title>Stimulation of protein (collagen) synthesis in sponge cells by a cardiac myotrophin-related molecule from Suberites domuncula.</title>
        <authorList>
            <person name="Schroeder H.C."/>
            <person name="Krasko A."/>
            <person name="Batel R."/>
            <person name="Skorokhod A."/>
            <person name="Kruse M."/>
            <person name="Mueller I.M."/>
            <person name="Mueller W.E.G."/>
        </authorList>
    </citation>
    <scope>NUCLEOTIDE SEQUENCE</scope>
</reference>
<dbReference type="PANTHER" id="PTHR24171:SF8">
    <property type="entry name" value="BRCA1-ASSOCIATED RING DOMAIN PROTEIN 1"/>
    <property type="match status" value="1"/>
</dbReference>
<feature type="region of interest" description="Disordered" evidence="4">
    <location>
        <begin position="94"/>
        <end position="120"/>
    </location>
</feature>
<dbReference type="GO" id="GO:0085020">
    <property type="term" value="P:protein K6-linked ubiquitination"/>
    <property type="evidence" value="ECO:0007669"/>
    <property type="project" value="TreeGrafter"/>
</dbReference>
<dbReference type="PANTHER" id="PTHR24171">
    <property type="entry name" value="ANKYRIN REPEAT DOMAIN-CONTAINING PROTEIN 39-RELATED"/>
    <property type="match status" value="1"/>
</dbReference>
<dbReference type="PRINTS" id="PR01415">
    <property type="entry name" value="ANKYRIN"/>
</dbReference>
<dbReference type="PROSITE" id="PS50297">
    <property type="entry name" value="ANK_REP_REGION"/>
    <property type="match status" value="2"/>
</dbReference>
<evidence type="ECO:0000256" key="3">
    <source>
        <dbReference type="PROSITE-ProRule" id="PRU00023"/>
    </source>
</evidence>
<evidence type="ECO:0000256" key="4">
    <source>
        <dbReference type="SAM" id="MobiDB-lite"/>
    </source>
</evidence>
<dbReference type="PROSITE" id="PS50088">
    <property type="entry name" value="ANK_REPEAT"/>
    <property type="match status" value="2"/>
</dbReference>
<dbReference type="SMART" id="SM00248">
    <property type="entry name" value="ANK"/>
    <property type="match status" value="2"/>
</dbReference>
<organism evidence="5">
    <name type="scientific">Suberites domuncula</name>
    <name type="common">Sponge</name>
    <dbReference type="NCBI Taxonomy" id="55567"/>
    <lineage>
        <taxon>Eukaryota</taxon>
        <taxon>Metazoa</taxon>
        <taxon>Porifera</taxon>
        <taxon>Demospongiae</taxon>
        <taxon>Heteroscleromorpha</taxon>
        <taxon>Suberitida</taxon>
        <taxon>Suberitidae</taxon>
        <taxon>Suberites</taxon>
    </lineage>
</organism>
<name>Q966Y6_SUBDO</name>
<proteinExistence type="evidence at transcript level"/>
<protein>
    <submittedName>
        <fullName evidence="5">Myol protein</fullName>
    </submittedName>
</protein>
<evidence type="ECO:0000256" key="1">
    <source>
        <dbReference type="ARBA" id="ARBA00022737"/>
    </source>
</evidence>
<evidence type="ECO:0000313" key="5">
    <source>
        <dbReference type="EMBL" id="CAC38782.1"/>
    </source>
</evidence>
<feature type="repeat" description="ANK" evidence="3">
    <location>
        <begin position="36"/>
        <end position="68"/>
    </location>
</feature>
<dbReference type="EMBL" id="AJ252240">
    <property type="protein sequence ID" value="CAC38782.1"/>
    <property type="molecule type" value="mRNA"/>
</dbReference>
<dbReference type="Pfam" id="PF12796">
    <property type="entry name" value="Ank_2"/>
    <property type="match status" value="1"/>
</dbReference>
<feature type="repeat" description="ANK" evidence="3">
    <location>
        <begin position="69"/>
        <end position="95"/>
    </location>
</feature>
<dbReference type="SUPFAM" id="SSF48403">
    <property type="entry name" value="Ankyrin repeat"/>
    <property type="match status" value="1"/>
</dbReference>
<dbReference type="Gene3D" id="1.25.40.20">
    <property type="entry name" value="Ankyrin repeat-containing domain"/>
    <property type="match status" value="1"/>
</dbReference>
<keyword evidence="1" id="KW-0677">Repeat</keyword>
<dbReference type="AlphaFoldDB" id="Q966Y6"/>
<sequence>MSTGEKLLWAVKNGDLVEIKAIVEKPGFNVNSELLNGRNPLHYASDYGQADVILYLISKGANVDTPDKHGITPLLAAIFEGHTDCVRILLEKGASKSGKAPDGSSYIDAAESDDIKALLK</sequence>
<gene>
    <name evidence="5" type="primary">myol</name>
</gene>
<dbReference type="InterPro" id="IPR036770">
    <property type="entry name" value="Ankyrin_rpt-contain_sf"/>
</dbReference>
<keyword evidence="2 3" id="KW-0040">ANK repeat</keyword>
<accession>Q966Y6</accession>
<dbReference type="InterPro" id="IPR002110">
    <property type="entry name" value="Ankyrin_rpt"/>
</dbReference>
<dbReference type="GO" id="GO:0004842">
    <property type="term" value="F:ubiquitin-protein transferase activity"/>
    <property type="evidence" value="ECO:0007669"/>
    <property type="project" value="TreeGrafter"/>
</dbReference>